<evidence type="ECO:0000313" key="2">
    <source>
        <dbReference type="Proteomes" id="UP000425916"/>
    </source>
</evidence>
<organism evidence="1 2">
    <name type="scientific">Neomoorella glycerini</name>
    <dbReference type="NCBI Taxonomy" id="55779"/>
    <lineage>
        <taxon>Bacteria</taxon>
        <taxon>Bacillati</taxon>
        <taxon>Bacillota</taxon>
        <taxon>Clostridia</taxon>
        <taxon>Neomoorellales</taxon>
        <taxon>Neomoorellaceae</taxon>
        <taxon>Neomoorella</taxon>
    </lineage>
</organism>
<accession>A0A6I5ZWU8</accession>
<dbReference type="InterPro" id="IPR045706">
    <property type="entry name" value="DUF6062"/>
</dbReference>
<dbReference type="Pfam" id="PF19538">
    <property type="entry name" value="DUF6062"/>
    <property type="match status" value="1"/>
</dbReference>
<sequence>MSIASAYIQLETALKKPGCPICTIAKETGRRYLDNLLYEYVNDPLIRSCIEASWGFCQQHTRELMDFSIYSLGIAIINEGLLDNWAKHLTNPANFLSADNKSSFPRLLKRHSQEGPGSKLAAALKPTNSCPACRSEEEITQTILRELNYQVAANDGNITALYDKSPGLCLPHFRRAIALAENLASVKMLVQLQLKKIQALQHELKEFIRKQDYRFIDEPRGQEKDSWRRSLTLLAGYAT</sequence>
<gene>
    <name evidence="1" type="ORF">MGLY_32240</name>
</gene>
<dbReference type="EMBL" id="CP046244">
    <property type="protein sequence ID" value="QGP93801.1"/>
    <property type="molecule type" value="Genomic_DNA"/>
</dbReference>
<dbReference type="AlphaFoldDB" id="A0A6I5ZWU8"/>
<reference evidence="1 2" key="1">
    <citation type="submission" date="2019-11" db="EMBL/GenBank/DDBJ databases">
        <title>Genome sequence of Moorella glycerini DSM11254.</title>
        <authorList>
            <person name="Poehlein A."/>
            <person name="Boeer T."/>
            <person name="Daniel R."/>
        </authorList>
    </citation>
    <scope>NUCLEOTIDE SEQUENCE [LARGE SCALE GENOMIC DNA]</scope>
    <source>
        <strain evidence="1 2">DSM 11254</strain>
    </source>
</reference>
<proteinExistence type="predicted"/>
<dbReference type="Proteomes" id="UP000425916">
    <property type="component" value="Chromosome"/>
</dbReference>
<dbReference type="RefSeq" id="WP_156275544.1">
    <property type="nucleotide sequence ID" value="NZ_CP046244.1"/>
</dbReference>
<keyword evidence="2" id="KW-1185">Reference proteome</keyword>
<name>A0A6I5ZWU8_9FIRM</name>
<dbReference type="OrthoDB" id="9810814at2"/>
<evidence type="ECO:0000313" key="1">
    <source>
        <dbReference type="EMBL" id="QGP93801.1"/>
    </source>
</evidence>
<protein>
    <submittedName>
        <fullName evidence="1">Uncharacterized protein</fullName>
    </submittedName>
</protein>